<feature type="compositionally biased region" description="Acidic residues" evidence="1">
    <location>
        <begin position="37"/>
        <end position="99"/>
    </location>
</feature>
<feature type="region of interest" description="Disordered" evidence="1">
    <location>
        <begin position="1"/>
        <end position="104"/>
    </location>
</feature>
<evidence type="ECO:0000256" key="1">
    <source>
        <dbReference type="SAM" id="MobiDB-lite"/>
    </source>
</evidence>
<protein>
    <submittedName>
        <fullName evidence="3">Uncharacterized protein</fullName>
    </submittedName>
</protein>
<dbReference type="EMBL" id="CANHGI010000004">
    <property type="protein sequence ID" value="CAI5447990.1"/>
    <property type="molecule type" value="Genomic_DNA"/>
</dbReference>
<comment type="caution">
    <text evidence="3">The sequence shown here is derived from an EMBL/GenBank/DDBJ whole genome shotgun (WGS) entry which is preliminary data.</text>
</comment>
<dbReference type="AlphaFoldDB" id="A0A9P1IMC6"/>
<evidence type="ECO:0000313" key="3">
    <source>
        <dbReference type="EMBL" id="CAI5447990.1"/>
    </source>
</evidence>
<dbReference type="Proteomes" id="UP001152747">
    <property type="component" value="Unassembled WGS sequence"/>
</dbReference>
<accession>A0A9P1IMC6</accession>
<evidence type="ECO:0000313" key="4">
    <source>
        <dbReference type="Proteomes" id="UP001152747"/>
    </source>
</evidence>
<dbReference type="OrthoDB" id="5876262at2759"/>
<sequence length="438" mass="51691">MSRFRRDSETSSSDSWSIVEEENNDIVEHDDLMSTDSESDSDSDSDLELDVLSDSDDSEISENEEEEVEENQVEPIIEEPPTDDEEENEDEEQQEDLPLDSDYISTDHSDLEIEETQDEEDEELQIIEIRLKETDSERRNHIYLLVPLLSITYTAAILFLTNQKSDYYETTLNAPPHKEINPLPPFLFTFNNNNFSNMSPLRSSEKLRVVLDGPIPPLSVCMPSKPRNLSVPMRKPRQLPKSYFSKFRTQQSQSQPKFSKFRGELAPRYNLRSLPRKAPTFQVRDYVRDVIFKTNLRSYYPKREISKKINKNLPSVIYNYQNQENTTFWTPRRKIQQNLKKQRMIENKGKSLIVRRSEVQYSRKASQMMRPKRAQKTPQQQCEGRQFSKYTKKRISYKAPLPCRAPQYKPSEQKNIPKPSFDWIQRRAQTRKSLREMY</sequence>
<name>A0A9P1IMC6_9PELO</name>
<feature type="transmembrane region" description="Helical" evidence="2">
    <location>
        <begin position="142"/>
        <end position="160"/>
    </location>
</feature>
<keyword evidence="2" id="KW-0812">Transmembrane</keyword>
<reference evidence="3" key="1">
    <citation type="submission" date="2022-11" db="EMBL/GenBank/DDBJ databases">
        <authorList>
            <person name="Kikuchi T."/>
        </authorList>
    </citation>
    <scope>NUCLEOTIDE SEQUENCE</scope>
    <source>
        <strain evidence="3">PS1010</strain>
    </source>
</reference>
<keyword evidence="4" id="KW-1185">Reference proteome</keyword>
<keyword evidence="2" id="KW-1133">Transmembrane helix</keyword>
<evidence type="ECO:0000256" key="2">
    <source>
        <dbReference type="SAM" id="Phobius"/>
    </source>
</evidence>
<organism evidence="3 4">
    <name type="scientific">Caenorhabditis angaria</name>
    <dbReference type="NCBI Taxonomy" id="860376"/>
    <lineage>
        <taxon>Eukaryota</taxon>
        <taxon>Metazoa</taxon>
        <taxon>Ecdysozoa</taxon>
        <taxon>Nematoda</taxon>
        <taxon>Chromadorea</taxon>
        <taxon>Rhabditida</taxon>
        <taxon>Rhabditina</taxon>
        <taxon>Rhabditomorpha</taxon>
        <taxon>Rhabditoidea</taxon>
        <taxon>Rhabditidae</taxon>
        <taxon>Peloderinae</taxon>
        <taxon>Caenorhabditis</taxon>
    </lineage>
</organism>
<keyword evidence="2" id="KW-0472">Membrane</keyword>
<gene>
    <name evidence="3" type="ORF">CAMP_LOCUS10627</name>
</gene>
<proteinExistence type="predicted"/>